<name>A0ABR2I5H1_9EUKA</name>
<protein>
    <submittedName>
        <fullName evidence="1">Uncharacterized protein</fullName>
    </submittedName>
</protein>
<reference evidence="1 2" key="1">
    <citation type="submission" date="2024-04" db="EMBL/GenBank/DDBJ databases">
        <title>Tritrichomonas musculus Genome.</title>
        <authorList>
            <person name="Alves-Ferreira E."/>
            <person name="Grigg M."/>
            <person name="Lorenzi H."/>
            <person name="Galac M."/>
        </authorList>
    </citation>
    <scope>NUCLEOTIDE SEQUENCE [LARGE SCALE GENOMIC DNA]</scope>
    <source>
        <strain evidence="1 2">EAF2021</strain>
    </source>
</reference>
<evidence type="ECO:0000313" key="1">
    <source>
        <dbReference type="EMBL" id="KAK8857764.1"/>
    </source>
</evidence>
<dbReference type="Proteomes" id="UP001470230">
    <property type="component" value="Unassembled WGS sequence"/>
</dbReference>
<dbReference type="EMBL" id="JAPFFF010000020">
    <property type="protein sequence ID" value="KAK8857764.1"/>
    <property type="molecule type" value="Genomic_DNA"/>
</dbReference>
<accession>A0ABR2I5H1</accession>
<gene>
    <name evidence="1" type="ORF">M9Y10_016174</name>
</gene>
<proteinExistence type="predicted"/>
<keyword evidence="2" id="KW-1185">Reference proteome</keyword>
<comment type="caution">
    <text evidence="1">The sequence shown here is derived from an EMBL/GenBank/DDBJ whole genome shotgun (WGS) entry which is preliminary data.</text>
</comment>
<organism evidence="1 2">
    <name type="scientific">Tritrichomonas musculus</name>
    <dbReference type="NCBI Taxonomy" id="1915356"/>
    <lineage>
        <taxon>Eukaryota</taxon>
        <taxon>Metamonada</taxon>
        <taxon>Parabasalia</taxon>
        <taxon>Tritrichomonadida</taxon>
        <taxon>Tritrichomonadidae</taxon>
        <taxon>Tritrichomonas</taxon>
    </lineage>
</organism>
<sequence>METKTLEGSLNDKNGCFTLTMEEACIVRFVFTNFQQSVESKPNEIPTFDQIVDKLIEENSKDPS</sequence>
<evidence type="ECO:0000313" key="2">
    <source>
        <dbReference type="Proteomes" id="UP001470230"/>
    </source>
</evidence>